<dbReference type="EMBL" id="CH445340">
    <property type="protein sequence ID" value="EAT82610.2"/>
    <property type="molecule type" value="Genomic_DNA"/>
</dbReference>
<keyword evidence="8" id="KW-0175">Coiled coil</keyword>
<dbReference type="Gene3D" id="3.40.50.1820">
    <property type="entry name" value="alpha/beta hydrolase"/>
    <property type="match status" value="1"/>
</dbReference>
<evidence type="ECO:0000256" key="5">
    <source>
        <dbReference type="ARBA" id="ARBA00022824"/>
    </source>
</evidence>
<dbReference type="Pfam" id="PF05057">
    <property type="entry name" value="DUF676"/>
    <property type="match status" value="1"/>
</dbReference>
<comment type="similarity">
    <text evidence="4">Belongs to the putative lipase ROG1 family.</text>
</comment>
<dbReference type="PANTHER" id="PTHR48182">
    <property type="entry name" value="PROTEIN SERAC1"/>
    <property type="match status" value="1"/>
</dbReference>
<reference evidence="11" key="1">
    <citation type="journal article" date="2007" name="Plant Cell">
        <title>Dothideomycete-plant interactions illuminated by genome sequencing and EST analysis of the wheat pathogen Stagonospora nodorum.</title>
        <authorList>
            <person name="Hane J.K."/>
            <person name="Lowe R.G."/>
            <person name="Solomon P.S."/>
            <person name="Tan K.C."/>
            <person name="Schoch C.L."/>
            <person name="Spatafora J.W."/>
            <person name="Crous P.W."/>
            <person name="Kodira C."/>
            <person name="Birren B.W."/>
            <person name="Galagan J.E."/>
            <person name="Torriani S.F."/>
            <person name="McDonald B.A."/>
            <person name="Oliver R.P."/>
        </authorList>
    </citation>
    <scope>NUCLEOTIDE SEQUENCE [LARGE SCALE GENOMIC DNA]</scope>
    <source>
        <strain evidence="11">SN15 / ATCC MYA-4574 / FGSC 10173</strain>
    </source>
</reference>
<dbReference type="InterPro" id="IPR052374">
    <property type="entry name" value="SERAC1"/>
</dbReference>
<evidence type="ECO:0000256" key="1">
    <source>
        <dbReference type="ARBA" id="ARBA00004173"/>
    </source>
</evidence>
<evidence type="ECO:0000256" key="3">
    <source>
        <dbReference type="ARBA" id="ARBA00004370"/>
    </source>
</evidence>
<evidence type="ECO:0000256" key="2">
    <source>
        <dbReference type="ARBA" id="ARBA00004240"/>
    </source>
</evidence>
<evidence type="ECO:0000256" key="6">
    <source>
        <dbReference type="ARBA" id="ARBA00023128"/>
    </source>
</evidence>
<dbReference type="PANTHER" id="PTHR48182:SF2">
    <property type="entry name" value="PROTEIN SERAC1"/>
    <property type="match status" value="1"/>
</dbReference>
<organism evidence="10 11">
    <name type="scientific">Phaeosphaeria nodorum (strain SN15 / ATCC MYA-4574 / FGSC 10173)</name>
    <name type="common">Glume blotch fungus</name>
    <name type="synonym">Parastagonospora nodorum</name>
    <dbReference type="NCBI Taxonomy" id="321614"/>
    <lineage>
        <taxon>Eukaryota</taxon>
        <taxon>Fungi</taxon>
        <taxon>Dikarya</taxon>
        <taxon>Ascomycota</taxon>
        <taxon>Pezizomycotina</taxon>
        <taxon>Dothideomycetes</taxon>
        <taxon>Pleosporomycetidae</taxon>
        <taxon>Pleosporales</taxon>
        <taxon>Pleosporineae</taxon>
        <taxon>Phaeosphaeriaceae</taxon>
        <taxon>Parastagonospora</taxon>
    </lineage>
</organism>
<keyword evidence="6" id="KW-0496">Mitochondrion</keyword>
<gene>
    <name evidence="10" type="ORF">SNOG_10275</name>
</gene>
<dbReference type="Proteomes" id="UP000001055">
    <property type="component" value="Unassembled WGS sequence"/>
</dbReference>
<dbReference type="GO" id="GO:0005783">
    <property type="term" value="C:endoplasmic reticulum"/>
    <property type="evidence" value="ECO:0007669"/>
    <property type="project" value="UniProtKB-SubCell"/>
</dbReference>
<dbReference type="InterPro" id="IPR029058">
    <property type="entry name" value="AB_hydrolase_fold"/>
</dbReference>
<evidence type="ECO:0000313" key="11">
    <source>
        <dbReference type="Proteomes" id="UP000001055"/>
    </source>
</evidence>
<dbReference type="InterPro" id="IPR007751">
    <property type="entry name" value="DUF676_lipase-like"/>
</dbReference>
<evidence type="ECO:0000259" key="9">
    <source>
        <dbReference type="Pfam" id="PF05057"/>
    </source>
</evidence>
<evidence type="ECO:0000313" key="10">
    <source>
        <dbReference type="EMBL" id="EAT82610.2"/>
    </source>
</evidence>
<protein>
    <recommendedName>
        <fullName evidence="9">DUF676 domain-containing protein</fullName>
    </recommendedName>
</protein>
<evidence type="ECO:0000256" key="7">
    <source>
        <dbReference type="ARBA" id="ARBA00023136"/>
    </source>
</evidence>
<dbReference type="AlphaFoldDB" id="Q0UD89"/>
<feature type="coiled-coil region" evidence="8">
    <location>
        <begin position="177"/>
        <end position="204"/>
    </location>
</feature>
<dbReference type="VEuPathDB" id="FungiDB:JI435_102750"/>
<name>Q0UD89_PHANO</name>
<dbReference type="InParanoid" id="Q0UD89"/>
<evidence type="ECO:0000256" key="4">
    <source>
        <dbReference type="ARBA" id="ARBA00007920"/>
    </source>
</evidence>
<dbReference type="GO" id="GO:0016020">
    <property type="term" value="C:membrane"/>
    <property type="evidence" value="ECO:0007669"/>
    <property type="project" value="UniProtKB-SubCell"/>
</dbReference>
<comment type="subcellular location">
    <subcellularLocation>
        <location evidence="2">Endoplasmic reticulum</location>
    </subcellularLocation>
    <subcellularLocation>
        <location evidence="3">Membrane</location>
    </subcellularLocation>
    <subcellularLocation>
        <location evidence="1">Mitochondrion</location>
    </subcellularLocation>
</comment>
<dbReference type="KEGG" id="pno:SNOG_10275"/>
<accession>Q0UD89</accession>
<keyword evidence="7" id="KW-0472">Membrane</keyword>
<proteinExistence type="inferred from homology"/>
<dbReference type="SUPFAM" id="SSF53474">
    <property type="entry name" value="alpha/beta-Hydrolases"/>
    <property type="match status" value="1"/>
</dbReference>
<dbReference type="GeneID" id="5977460"/>
<dbReference type="RefSeq" id="XP_001800554.1">
    <property type="nucleotide sequence ID" value="XM_001800502.1"/>
</dbReference>
<keyword evidence="5" id="KW-0256">Endoplasmic reticulum</keyword>
<sequence length="355" mass="38189">MSTNNPTAFGPLVLHGPDVPEADIVFIHGLGGDRKLTWTKSATGSTQTSCFWPGQLLPTDIPTARIITWGYAAQSIKAFDVVSVANPTQHAQKLCNELASLREGVEDRPLLFVAHSMGGIVIKKALLQSKDSNQVDIAPIASDTRGVIFMGTPHCGSKHADFAACLLKIVSLVHSDNANLVNALKSQDATLQELEHTFQQLLAKRRGTDAAIEVRCFYETVPVDSRIGVVVPPHSAAPPAYENSIAVDANHVGMTKFSGAEDQTYKNVLAELRRMIKLAKERKDAGTEDGKEWSRTTHIGDNDRGALAFYGSPTAKGNSGGTYHYGRKMKDNVSAATVGSISTVTIALGLNDLLW</sequence>
<dbReference type="GO" id="GO:0005739">
    <property type="term" value="C:mitochondrion"/>
    <property type="evidence" value="ECO:0007669"/>
    <property type="project" value="UniProtKB-SubCell"/>
</dbReference>
<feature type="domain" description="DUF676" evidence="9">
    <location>
        <begin position="24"/>
        <end position="197"/>
    </location>
</feature>
<evidence type="ECO:0000256" key="8">
    <source>
        <dbReference type="SAM" id="Coils"/>
    </source>
</evidence>